<comment type="caution">
    <text evidence="3">The sequence shown here is derived from an EMBL/GenBank/DDBJ whole genome shotgun (WGS) entry which is preliminary data.</text>
</comment>
<gene>
    <name evidence="3" type="ORF">EYB53_001885</name>
</gene>
<evidence type="ECO:0000256" key="1">
    <source>
        <dbReference type="SAM" id="Coils"/>
    </source>
</evidence>
<evidence type="ECO:0000313" key="3">
    <source>
        <dbReference type="EMBL" id="MBP1464448.1"/>
    </source>
</evidence>
<reference evidence="3 4" key="1">
    <citation type="submission" date="2021-03" db="EMBL/GenBank/DDBJ databases">
        <authorList>
            <person name="Grouzdev D.S."/>
        </authorList>
    </citation>
    <scope>NUCLEOTIDE SEQUENCE [LARGE SCALE GENOMIC DNA]</scope>
    <source>
        <strain evidence="3 4">M50-1</strain>
    </source>
</reference>
<dbReference type="Proteomes" id="UP001193081">
    <property type="component" value="Unassembled WGS sequence"/>
</dbReference>
<dbReference type="EMBL" id="SIJK02000002">
    <property type="protein sequence ID" value="MBP1464448.1"/>
    <property type="molecule type" value="Genomic_DNA"/>
</dbReference>
<feature type="region of interest" description="Disordered" evidence="2">
    <location>
        <begin position="1284"/>
        <end position="1311"/>
    </location>
</feature>
<accession>A0ABS4D4W2</accession>
<dbReference type="RefSeq" id="WP_135476163.1">
    <property type="nucleotide sequence ID" value="NZ_SIJK02000002.1"/>
</dbReference>
<evidence type="ECO:0000313" key="4">
    <source>
        <dbReference type="Proteomes" id="UP001193081"/>
    </source>
</evidence>
<keyword evidence="4" id="KW-1185">Reference proteome</keyword>
<organism evidence="3 4">
    <name type="scientific">Candidatus Chloroploca mongolica</name>
    <dbReference type="NCBI Taxonomy" id="2528176"/>
    <lineage>
        <taxon>Bacteria</taxon>
        <taxon>Bacillati</taxon>
        <taxon>Chloroflexota</taxon>
        <taxon>Chloroflexia</taxon>
        <taxon>Chloroflexales</taxon>
        <taxon>Chloroflexineae</taxon>
        <taxon>Oscillochloridaceae</taxon>
        <taxon>Candidatus Chloroploca</taxon>
    </lineage>
</organism>
<protein>
    <submittedName>
        <fullName evidence="3">Uncharacterized protein</fullName>
    </submittedName>
</protein>
<evidence type="ECO:0000256" key="2">
    <source>
        <dbReference type="SAM" id="MobiDB-lite"/>
    </source>
</evidence>
<feature type="compositionally biased region" description="Polar residues" evidence="2">
    <location>
        <begin position="1291"/>
        <end position="1303"/>
    </location>
</feature>
<sequence length="1465" mass="170039">MTTETSLKTADQMLQNIEQADPVLIKTDDLRQVRKLLDDGYRTASRKEIEKFDVLDQRFRKVAQKHVDILIAWCRDRLIRYEGNEQLPHDQDIDKFSARFHSAMTATVELVPGYLNIDDVQALTSRAEILVDNWRKDRAFHELEAKARASWERADKLERSESGYVINELLKPILDEINASLQHNEKWSLSIREKLLLLRDEARRRYDDMRERHEIPTTRQEGGELVQVIIDFAERDRRNSSQLVTYFIDDTLSAQAQSIEVSRALTVARNRLVNLVWRERIDQYISSAKEYLSQHQPREALAALDNWNKLPGLEDDRVGVPLPRLFKNRVEDEAKKVREELGKLEEAERCLDQAQLQSDLVEARKLVDRGSSLYPKAPDLIAIKAQLRHRITEEFTKLLNDAQQFLKSENWILLQARLLRAQELIALDMDVPEDVRDTYTHLQNIFQRIEPLIPSRRAQFTFAEERKQLEALARDLPTYWTDWSEAQKRLRHLQASTDVQSLLVRADGCMHKAASADDLQDLIEGCQDLSTKAASQIPEEEIKKLRTIQAQLSAWLGFVRARDELAPFMNTTISEDNDNNFFVPPDLNIARTGIAEARQHAKAGAAVREDNLDQVLSRLERNDTSAQTSLRELEHALNDPAPDLNILRQNSQKVTRWLSKPTSYRSEFLEVRRELQQQFVTFVQNELDAAITVAKENYFTTLDISSIEQLLDEVREFAAAKPLGERVALPLAIAKAERTERQASGNWDHVRQAWEEAARLAARDPELKDYCEHRRLQASKQHTLRQARLLGDPIAAERVYYTLCEEDKFETDPEVWYCHGSHCLETVKQMYQNIDDKHIGRKASIYLKKARFSLTRSQSLINETSMAFIGQTGNSRSTDIKPKVEASIIQLEQWQVLGDLHTKFDALRIENLLPPLSDIRQMTTWFELEQTKPSLTDSTLSSLLKRTWDQRMAGLVSELQIKLNSSKELFEKIDILALFIECKPQDTQALSELKKLLLEAIQRLNLEVDDITYDYDAQRFSRRYQKNSPTIPKDKDFARLQLDEIIVSNNHLENLGNVLHLYGNPLRHSDISDQMLTTSSSALKDWLNQVQELCTTLDLAQRLIADALHVPEQFAAARYVLRMHQGEPKPTLQRVPEAFVHAGHPAYRAFTKILEENEGQRKRQEELRKQLEICFRFERAIRSDDLPTVGSDPIIERLRQYLRSSDPKYPLEEAEHLMKEMRRTDPYDTYGLQSSLVYQDPDDHDKCYESLQACEAVIAPKVQQMKLLRRWLAQFSDARRAELSGSGRSAWDTQRQKLQQQSHRSPHDLATSRNEFRKILQDLKATLDALSDQAMHTYLQHNHQRNLLPGLDDQAFKVYQAATGLVAQRDEHRDYFTKAVNEAEQDERNLDDRIKKYEPTWATLTASYNQLMNRRRNWAQSQEWETFNDAATTFANICRDYEPFQVYLNDVYQRTGLDHPSRKSH</sequence>
<keyword evidence="1" id="KW-0175">Coiled coil</keyword>
<feature type="coiled-coil region" evidence="1">
    <location>
        <begin position="327"/>
        <end position="364"/>
    </location>
</feature>
<proteinExistence type="predicted"/>
<name>A0ABS4D4W2_9CHLR</name>